<keyword evidence="1" id="KW-0413">Isomerase</keyword>
<evidence type="ECO:0000313" key="2">
    <source>
        <dbReference type="Proteomes" id="UP000185783"/>
    </source>
</evidence>
<reference evidence="1 2" key="1">
    <citation type="submission" date="2016-03" db="EMBL/GenBank/DDBJ databases">
        <title>Genome sequence of Nesiotobacter sp. nov., a moderately halophilic alphaproteobacterium isolated from the Yellow Sea, China.</title>
        <authorList>
            <person name="Zhang G."/>
            <person name="Zhang R."/>
        </authorList>
    </citation>
    <scope>NUCLEOTIDE SEQUENCE [LARGE SCALE GENOMIC DNA]</scope>
    <source>
        <strain evidence="1 2">WB1-6</strain>
    </source>
</reference>
<dbReference type="Proteomes" id="UP000185783">
    <property type="component" value="Unassembled WGS sequence"/>
</dbReference>
<evidence type="ECO:0000313" key="1">
    <source>
        <dbReference type="EMBL" id="OKL45161.1"/>
    </source>
</evidence>
<dbReference type="InterPro" id="IPR053714">
    <property type="entry name" value="Iso_Racemase_Enz_sf"/>
</dbReference>
<organism evidence="1 2">
    <name type="scientific">Pseudovibrio exalbescens</name>
    <dbReference type="NCBI Taxonomy" id="197461"/>
    <lineage>
        <taxon>Bacteria</taxon>
        <taxon>Pseudomonadati</taxon>
        <taxon>Pseudomonadota</taxon>
        <taxon>Alphaproteobacteria</taxon>
        <taxon>Hyphomicrobiales</taxon>
        <taxon>Stappiaceae</taxon>
        <taxon>Pseudovibrio</taxon>
    </lineage>
</organism>
<keyword evidence="2" id="KW-1185">Reference proteome</keyword>
<dbReference type="RefSeq" id="WP_036489485.1">
    <property type="nucleotide sequence ID" value="NZ_LVVZ01000007.1"/>
</dbReference>
<dbReference type="STRING" id="197461.A3843_04810"/>
<dbReference type="PANTHER" id="PTHR40267">
    <property type="entry name" value="BLR3294 PROTEIN"/>
    <property type="match status" value="1"/>
</dbReference>
<dbReference type="Gene3D" id="3.40.50.12500">
    <property type="match status" value="1"/>
</dbReference>
<gene>
    <name evidence="1" type="ORF">A3843_04810</name>
</gene>
<dbReference type="GO" id="GO:0016853">
    <property type="term" value="F:isomerase activity"/>
    <property type="evidence" value="ECO:0007669"/>
    <property type="project" value="UniProtKB-KW"/>
</dbReference>
<proteinExistence type="predicted"/>
<comment type="caution">
    <text evidence="1">The sequence shown here is derived from an EMBL/GenBank/DDBJ whole genome shotgun (WGS) entry which is preliminary data.</text>
</comment>
<protein>
    <submittedName>
        <fullName evidence="1">Maleate cis-trans isomerase</fullName>
    </submittedName>
</protein>
<dbReference type="AlphaFoldDB" id="A0A1U7JKI8"/>
<dbReference type="EMBL" id="LVVZ01000007">
    <property type="protein sequence ID" value="OKL45161.1"/>
    <property type="molecule type" value="Genomic_DNA"/>
</dbReference>
<sequence>MEGKLDGKWKADGWSAPTRIGVIVPHADVGPEAEFGAMAGGEVSIHGGRVHFSAMRAGGVMDEKIAHQPVETFTAPPHLDEAVESLATSPLDAIGLAFTSSAYKHGPDGEAALIERLKPVLRGIPATTTCLAAAKAFKQLGTKRLALINPPWFDDALSKEGAGYFEKAGISVAHHGPCGLPSGQPHITPAGLYDWVAKVVKENDVDTVFVAGNGQRAVGIIDAVEKDFNVAMTSANQVLFWDTLSKCREKPVVTGYGRLFG</sequence>
<accession>A0A1U7JKI8</accession>
<dbReference type="PANTHER" id="PTHR40267:SF1">
    <property type="entry name" value="BLR3294 PROTEIN"/>
    <property type="match status" value="1"/>
</dbReference>
<dbReference type="Pfam" id="PF17645">
    <property type="entry name" value="Amdase"/>
    <property type="match status" value="1"/>
</dbReference>
<name>A0A1U7JKI8_9HYPH</name>
<dbReference type="InterPro" id="IPR026286">
    <property type="entry name" value="MaiA/AMDase"/>
</dbReference>